<feature type="transmembrane region" description="Helical" evidence="8">
    <location>
        <begin position="9"/>
        <end position="29"/>
    </location>
</feature>
<evidence type="ECO:0000256" key="6">
    <source>
        <dbReference type="ARBA" id="ARBA00022989"/>
    </source>
</evidence>
<dbReference type="PANTHER" id="PTHR31686">
    <property type="match status" value="1"/>
</dbReference>
<feature type="transmembrane region" description="Helical" evidence="8">
    <location>
        <begin position="238"/>
        <end position="257"/>
    </location>
</feature>
<dbReference type="GO" id="GO:0005886">
    <property type="term" value="C:plasma membrane"/>
    <property type="evidence" value="ECO:0007669"/>
    <property type="project" value="UniProtKB-SubCell"/>
</dbReference>
<keyword evidence="6 8" id="KW-1133">Transmembrane helix</keyword>
<evidence type="ECO:0000313" key="9">
    <source>
        <dbReference type="EMBL" id="KAJ3484717.1"/>
    </source>
</evidence>
<comment type="similarity">
    <text evidence="2">Belongs to the tellurite-resistance/dicarboxylate transporter (TDT) family.</text>
</comment>
<keyword evidence="7 8" id="KW-0472">Membrane</keyword>
<feature type="transmembrane region" description="Helical" evidence="8">
    <location>
        <begin position="41"/>
        <end position="66"/>
    </location>
</feature>
<name>A0AAD5V4Q4_9APHY</name>
<gene>
    <name evidence="9" type="ORF">NLI96_g5452</name>
</gene>
<dbReference type="Pfam" id="PF03595">
    <property type="entry name" value="SLAC1"/>
    <property type="match status" value="1"/>
</dbReference>
<dbReference type="EMBL" id="JANAWD010000179">
    <property type="protein sequence ID" value="KAJ3484717.1"/>
    <property type="molecule type" value="Genomic_DNA"/>
</dbReference>
<dbReference type="Gene3D" id="1.50.10.150">
    <property type="entry name" value="Voltage-dependent anion channel"/>
    <property type="match status" value="1"/>
</dbReference>
<keyword evidence="4" id="KW-1003">Cell membrane</keyword>
<dbReference type="AlphaFoldDB" id="A0AAD5V4Q4"/>
<organism evidence="9 10">
    <name type="scientific">Meripilus lineatus</name>
    <dbReference type="NCBI Taxonomy" id="2056292"/>
    <lineage>
        <taxon>Eukaryota</taxon>
        <taxon>Fungi</taxon>
        <taxon>Dikarya</taxon>
        <taxon>Basidiomycota</taxon>
        <taxon>Agaricomycotina</taxon>
        <taxon>Agaricomycetes</taxon>
        <taxon>Polyporales</taxon>
        <taxon>Meripilaceae</taxon>
        <taxon>Meripilus</taxon>
    </lineage>
</organism>
<feature type="transmembrane region" description="Helical" evidence="8">
    <location>
        <begin position="197"/>
        <end position="218"/>
    </location>
</feature>
<reference evidence="9" key="1">
    <citation type="submission" date="2022-07" db="EMBL/GenBank/DDBJ databases">
        <title>Genome Sequence of Physisporinus lineatus.</title>
        <authorList>
            <person name="Buettner E."/>
        </authorList>
    </citation>
    <scope>NUCLEOTIDE SEQUENCE</scope>
    <source>
        <strain evidence="9">VT162</strain>
    </source>
</reference>
<evidence type="ECO:0000256" key="2">
    <source>
        <dbReference type="ARBA" id="ARBA00008566"/>
    </source>
</evidence>
<feature type="transmembrane region" description="Helical" evidence="8">
    <location>
        <begin position="108"/>
        <end position="141"/>
    </location>
</feature>
<keyword evidence="10" id="KW-1185">Reference proteome</keyword>
<comment type="caution">
    <text evidence="9">The sequence shown here is derived from an EMBL/GenBank/DDBJ whole genome shotgun (WGS) entry which is preliminary data.</text>
</comment>
<dbReference type="InterPro" id="IPR038665">
    <property type="entry name" value="Voltage-dep_anion_channel_sf"/>
</dbReference>
<accession>A0AAD5V4Q4</accession>
<evidence type="ECO:0000256" key="4">
    <source>
        <dbReference type="ARBA" id="ARBA00022475"/>
    </source>
</evidence>
<keyword evidence="3" id="KW-0813">Transport</keyword>
<dbReference type="GO" id="GO:0000319">
    <property type="term" value="F:sulfite transmembrane transporter activity"/>
    <property type="evidence" value="ECO:0007669"/>
    <property type="project" value="TreeGrafter"/>
</dbReference>
<dbReference type="Proteomes" id="UP001212997">
    <property type="component" value="Unassembled WGS sequence"/>
</dbReference>
<evidence type="ECO:0000256" key="1">
    <source>
        <dbReference type="ARBA" id="ARBA00004651"/>
    </source>
</evidence>
<evidence type="ECO:0000256" key="5">
    <source>
        <dbReference type="ARBA" id="ARBA00022692"/>
    </source>
</evidence>
<keyword evidence="5 8" id="KW-0812">Transmembrane</keyword>
<dbReference type="InterPro" id="IPR004695">
    <property type="entry name" value="SLAC1/Mae1/Ssu1/TehA"/>
</dbReference>
<feature type="transmembrane region" description="Helical" evidence="8">
    <location>
        <begin position="263"/>
        <end position="284"/>
    </location>
</feature>
<dbReference type="PANTHER" id="PTHR31686:SF1">
    <property type="entry name" value="SULFITE EFFLUX PUMP SSU1"/>
    <property type="match status" value="1"/>
</dbReference>
<sequence length="326" mass="35998">MIRQPAQSLYLGCFPMGATTLITISVVQIDLEYGFGGKGFLYALWVLWWLDVAISFICAFIVVHVMKTRQDHNLGSMTTVWLLPVVTLVVASTTGGILAAAMKDFNPMFSVVTLTVAAFMVAVSLSLAFMILTFYLLRLIIYGLPEGGSITSVFIPLGPTGQGGYSILLLGTGFKSVLPMIYDDTDTLGLPSTGETIHIICVIFAFILWSLASMWMLYGLLAVQEVLSRTRYPFKLPFWGLIFPNGVYAILTVQLSYTLDSKFFRVWGAIYSVATLLLWIWVFIRTVLALRGGEIFEEPAMIDMEVSSNAEKQTVVSAEGIMIQNV</sequence>
<evidence type="ECO:0000256" key="7">
    <source>
        <dbReference type="ARBA" id="ARBA00023136"/>
    </source>
</evidence>
<comment type="subcellular location">
    <subcellularLocation>
        <location evidence="1">Cell membrane</location>
        <topology evidence="1">Multi-pass membrane protein</topology>
    </subcellularLocation>
</comment>
<evidence type="ECO:0008006" key="11">
    <source>
        <dbReference type="Google" id="ProtNLM"/>
    </source>
</evidence>
<evidence type="ECO:0000313" key="10">
    <source>
        <dbReference type="Proteomes" id="UP001212997"/>
    </source>
</evidence>
<dbReference type="InterPro" id="IPR051629">
    <property type="entry name" value="Sulfite_efflux_TDT"/>
</dbReference>
<proteinExistence type="inferred from homology"/>
<feature type="transmembrane region" description="Helical" evidence="8">
    <location>
        <begin position="78"/>
        <end position="102"/>
    </location>
</feature>
<feature type="transmembrane region" description="Helical" evidence="8">
    <location>
        <begin position="153"/>
        <end position="177"/>
    </location>
</feature>
<evidence type="ECO:0000256" key="3">
    <source>
        <dbReference type="ARBA" id="ARBA00022448"/>
    </source>
</evidence>
<protein>
    <recommendedName>
        <fullName evidence="11">Voltage-dependent anion channel</fullName>
    </recommendedName>
</protein>
<evidence type="ECO:0000256" key="8">
    <source>
        <dbReference type="SAM" id="Phobius"/>
    </source>
</evidence>